<feature type="transmembrane region" description="Helical" evidence="7">
    <location>
        <begin position="12"/>
        <end position="36"/>
    </location>
</feature>
<feature type="transmembrane region" description="Helical" evidence="7">
    <location>
        <begin position="165"/>
        <end position="186"/>
    </location>
</feature>
<feature type="transmembrane region" description="Helical" evidence="7">
    <location>
        <begin position="140"/>
        <end position="159"/>
    </location>
</feature>
<dbReference type="Pfam" id="PF07690">
    <property type="entry name" value="MFS_1"/>
    <property type="match status" value="1"/>
</dbReference>
<feature type="transmembrane region" description="Helical" evidence="7">
    <location>
        <begin position="99"/>
        <end position="119"/>
    </location>
</feature>
<evidence type="ECO:0000256" key="5">
    <source>
        <dbReference type="ARBA" id="ARBA00022989"/>
    </source>
</evidence>
<comment type="subcellular location">
    <subcellularLocation>
        <location evidence="1">Cell membrane</location>
        <topology evidence="1">Multi-pass membrane protein</topology>
    </subcellularLocation>
</comment>
<feature type="transmembrane region" description="Helical" evidence="7">
    <location>
        <begin position="292"/>
        <end position="309"/>
    </location>
</feature>
<evidence type="ECO:0000256" key="7">
    <source>
        <dbReference type="SAM" id="Phobius"/>
    </source>
</evidence>
<feature type="transmembrane region" description="Helical" evidence="7">
    <location>
        <begin position="259"/>
        <end position="280"/>
    </location>
</feature>
<dbReference type="Gene3D" id="1.20.1250.20">
    <property type="entry name" value="MFS general substrate transporter like domains"/>
    <property type="match status" value="1"/>
</dbReference>
<keyword evidence="10" id="KW-1185">Reference proteome</keyword>
<evidence type="ECO:0000256" key="1">
    <source>
        <dbReference type="ARBA" id="ARBA00004651"/>
    </source>
</evidence>
<dbReference type="InterPro" id="IPR036259">
    <property type="entry name" value="MFS_trans_sf"/>
</dbReference>
<keyword evidence="6 7" id="KW-0472">Membrane</keyword>
<dbReference type="KEGG" id="bcoh:BC6307_06260"/>
<dbReference type="EMBL" id="CP018866">
    <property type="protein sequence ID" value="AST90912.1"/>
    <property type="molecule type" value="Genomic_DNA"/>
</dbReference>
<evidence type="ECO:0000256" key="2">
    <source>
        <dbReference type="ARBA" id="ARBA00022448"/>
    </source>
</evidence>
<keyword evidence="2" id="KW-0813">Transport</keyword>
<dbReference type="PROSITE" id="PS50850">
    <property type="entry name" value="MFS"/>
    <property type="match status" value="1"/>
</dbReference>
<feature type="domain" description="Major facilitator superfamily (MFS) profile" evidence="8">
    <location>
        <begin position="1"/>
        <end position="403"/>
    </location>
</feature>
<dbReference type="CDD" id="cd17329">
    <property type="entry name" value="MFS_MdtH_MDR_like"/>
    <property type="match status" value="1"/>
</dbReference>
<feature type="transmembrane region" description="Helical" evidence="7">
    <location>
        <begin position="315"/>
        <end position="334"/>
    </location>
</feature>
<keyword evidence="4 7" id="KW-0812">Transmembrane</keyword>
<dbReference type="InterPro" id="IPR050171">
    <property type="entry name" value="MFS_Transporters"/>
</dbReference>
<keyword evidence="5 7" id="KW-1133">Transmembrane helix</keyword>
<evidence type="ECO:0000256" key="3">
    <source>
        <dbReference type="ARBA" id="ARBA00022475"/>
    </source>
</evidence>
<dbReference type="InterPro" id="IPR020846">
    <property type="entry name" value="MFS_dom"/>
</dbReference>
<evidence type="ECO:0000259" key="8">
    <source>
        <dbReference type="PROSITE" id="PS50850"/>
    </source>
</evidence>
<organism evidence="9 10">
    <name type="scientific">Sutcliffiella cohnii</name>
    <dbReference type="NCBI Taxonomy" id="33932"/>
    <lineage>
        <taxon>Bacteria</taxon>
        <taxon>Bacillati</taxon>
        <taxon>Bacillota</taxon>
        <taxon>Bacilli</taxon>
        <taxon>Bacillales</taxon>
        <taxon>Bacillaceae</taxon>
        <taxon>Sutcliffiella</taxon>
    </lineage>
</organism>
<feature type="transmembrane region" description="Helical" evidence="7">
    <location>
        <begin position="218"/>
        <end position="239"/>
    </location>
</feature>
<dbReference type="InterPro" id="IPR011701">
    <property type="entry name" value="MFS"/>
</dbReference>
<feature type="transmembrane region" description="Helical" evidence="7">
    <location>
        <begin position="74"/>
        <end position="93"/>
    </location>
</feature>
<proteinExistence type="predicted"/>
<dbReference type="RefSeq" id="WP_066410678.1">
    <property type="nucleotide sequence ID" value="NZ_CP018866.1"/>
</dbReference>
<feature type="transmembrane region" description="Helical" evidence="7">
    <location>
        <begin position="378"/>
        <end position="400"/>
    </location>
</feature>
<dbReference type="STRING" id="1314751.GCA_001591425_00032"/>
<dbReference type="PANTHER" id="PTHR23517:SF3">
    <property type="entry name" value="INTEGRAL MEMBRANE TRANSPORT PROTEIN"/>
    <property type="match status" value="1"/>
</dbReference>
<dbReference type="SUPFAM" id="SSF103473">
    <property type="entry name" value="MFS general substrate transporter"/>
    <property type="match status" value="1"/>
</dbReference>
<keyword evidence="3" id="KW-1003">Cell membrane</keyword>
<dbReference type="GO" id="GO:0005886">
    <property type="term" value="C:plasma membrane"/>
    <property type="evidence" value="ECO:0007669"/>
    <property type="project" value="UniProtKB-SubCell"/>
</dbReference>
<gene>
    <name evidence="9" type="ORF">BC6307_06260</name>
</gene>
<dbReference type="Proteomes" id="UP000215224">
    <property type="component" value="Chromosome"/>
</dbReference>
<sequence>MKFQQLHPNIKIRVVTDFITDIAAMSIIPFMAIYFAERIGPSITGTLLILNVLVSLLVGFYAGHLSDYIGRKKIMVTAQFLQVFSFIFMAIANSPWLESAWVTFAMFLLSSISIGMMNPAAEAMIVDASTKETRPYIYNIMYWSGNIAIAIGAVLGGLFFKHYKFALLIGFSIFSIITLFVILFMVHEVPVKREIAKKTISFTSMLTSYIKILKDFRFLLFSAGSILILTLEFQLDKYIAVRLQSEFFMSFASISLDGLRMVSIIIIINTALVVMLGLKTEKLFSRFKNESILQNGIIIYAIGFAILAFSKSPYVLIMATVLFTFGELLTVPIRQTMLATLIKDDAKGAYMAMNGLTYHIAMLGGGLGLIIGHYVSSYIMGIIFFGVGVAGLIFIQLALLPGGIRLRKVS</sequence>
<dbReference type="GO" id="GO:0022857">
    <property type="term" value="F:transmembrane transporter activity"/>
    <property type="evidence" value="ECO:0007669"/>
    <property type="project" value="InterPro"/>
</dbReference>
<feature type="transmembrane region" description="Helical" evidence="7">
    <location>
        <begin position="42"/>
        <end position="62"/>
    </location>
</feature>
<name>A0A223KN55_9BACI</name>
<evidence type="ECO:0000256" key="4">
    <source>
        <dbReference type="ARBA" id="ARBA00022692"/>
    </source>
</evidence>
<evidence type="ECO:0000256" key="6">
    <source>
        <dbReference type="ARBA" id="ARBA00023136"/>
    </source>
</evidence>
<accession>A0A223KN55</accession>
<evidence type="ECO:0000313" key="9">
    <source>
        <dbReference type="EMBL" id="AST90912.1"/>
    </source>
</evidence>
<reference evidence="9 10" key="1">
    <citation type="submission" date="2016-12" db="EMBL/GenBank/DDBJ databases">
        <title>The whole genome sequencing and assembly of Bacillus cohnii DSM 6307T strain.</title>
        <authorList>
            <person name="Lee Y.-J."/>
            <person name="Yi H."/>
            <person name="Bahn Y.-S."/>
            <person name="Kim J.F."/>
            <person name="Lee D.-W."/>
        </authorList>
    </citation>
    <scope>NUCLEOTIDE SEQUENCE [LARGE SCALE GENOMIC DNA]</scope>
    <source>
        <strain evidence="9 10">DSM 6307</strain>
    </source>
</reference>
<dbReference type="AlphaFoldDB" id="A0A223KN55"/>
<dbReference type="PANTHER" id="PTHR23517">
    <property type="entry name" value="RESISTANCE PROTEIN MDTM, PUTATIVE-RELATED-RELATED"/>
    <property type="match status" value="1"/>
</dbReference>
<evidence type="ECO:0000313" key="10">
    <source>
        <dbReference type="Proteomes" id="UP000215224"/>
    </source>
</evidence>
<protein>
    <recommendedName>
        <fullName evidence="8">Major facilitator superfamily (MFS) profile domain-containing protein</fullName>
    </recommendedName>
</protein>
<feature type="transmembrane region" description="Helical" evidence="7">
    <location>
        <begin position="355"/>
        <end position="372"/>
    </location>
</feature>